<dbReference type="InterPro" id="IPR017441">
    <property type="entry name" value="Protein_kinase_ATP_BS"/>
</dbReference>
<name>A0A1I8HS72_9PLAT</name>
<dbReference type="PANTHER" id="PTHR24346">
    <property type="entry name" value="MAP/MICROTUBULE AFFINITY-REGULATING KINASE"/>
    <property type="match status" value="1"/>
</dbReference>
<feature type="region of interest" description="Disordered" evidence="16">
    <location>
        <begin position="373"/>
        <end position="666"/>
    </location>
</feature>
<evidence type="ECO:0000259" key="18">
    <source>
        <dbReference type="PROSITE" id="PS50030"/>
    </source>
</evidence>
<evidence type="ECO:0000256" key="3">
    <source>
        <dbReference type="ARBA" id="ARBA00012513"/>
    </source>
</evidence>
<evidence type="ECO:0000313" key="19">
    <source>
        <dbReference type="Proteomes" id="UP000095280"/>
    </source>
</evidence>
<comment type="function">
    <text evidence="12">Serine/threonine-protein kinase. Involved in the specific phosphorylation of microtubule-associated proteins for MAP2 and MAP4. Phosphorylates the microtubule-associated protein MAPT/TAU. Phosphorylates CDC25C on 'Ser-216'. Regulates localization and activity of some histone deacetylases by mediating phosphorylation of HDAC7, promoting subsequent interaction between HDAC7 and 14-3-3 and export from the nucleus. Regulates localization and activity of MITF by mediating its phosphorylation, promoting subsequent interaction between MITF and 14-3-3 and retention in the cytosol. Negatively regulates the Hippo signaling pathway and antagonizes the phosphorylation of LATS1. Cooperates with DLG5 to inhibit the kinase activity of STK3/MST2 toward LATS1. Phosphorylates PKP2 and KSR1.</text>
</comment>
<keyword evidence="5" id="KW-0723">Serine/threonine-protein kinase</keyword>
<feature type="compositionally biased region" description="Polar residues" evidence="16">
    <location>
        <begin position="487"/>
        <end position="498"/>
    </location>
</feature>
<accession>A0A1I8HS72</accession>
<proteinExistence type="inferred from homology"/>
<evidence type="ECO:0000256" key="14">
    <source>
        <dbReference type="ARBA" id="ARBA00071529"/>
    </source>
</evidence>
<dbReference type="FunFam" id="1.10.510.10:FF:001032">
    <property type="entry name" value="KP78b, isoform A"/>
    <property type="match status" value="1"/>
</dbReference>
<dbReference type="InterPro" id="IPR057380">
    <property type="entry name" value="UBA_SIK1/2/3"/>
</dbReference>
<dbReference type="EC" id="2.7.11.1" evidence="3"/>
<evidence type="ECO:0000256" key="5">
    <source>
        <dbReference type="ARBA" id="ARBA00022527"/>
    </source>
</evidence>
<feature type="compositionally biased region" description="Pro residues" evidence="16">
    <location>
        <begin position="463"/>
        <end position="472"/>
    </location>
</feature>
<evidence type="ECO:0000256" key="12">
    <source>
        <dbReference type="ARBA" id="ARBA00054424"/>
    </source>
</evidence>
<feature type="compositionally biased region" description="Low complexity" evidence="16">
    <location>
        <begin position="524"/>
        <end position="537"/>
    </location>
</feature>
<dbReference type="CDD" id="cd14072">
    <property type="entry name" value="STKc_MARK"/>
    <property type="match status" value="1"/>
</dbReference>
<dbReference type="SMART" id="SM00165">
    <property type="entry name" value="UBA"/>
    <property type="match status" value="1"/>
</dbReference>
<dbReference type="InterPro" id="IPR015940">
    <property type="entry name" value="UBA"/>
</dbReference>
<feature type="compositionally biased region" description="Polar residues" evidence="16">
    <location>
        <begin position="449"/>
        <end position="461"/>
    </location>
</feature>
<dbReference type="CDD" id="cd14337">
    <property type="entry name" value="UBA_MARK_Par1"/>
    <property type="match status" value="1"/>
</dbReference>
<dbReference type="FunFam" id="1.10.8.10:FF:000005">
    <property type="entry name" value="Non-specific serine/threonine protein kinase"/>
    <property type="match status" value="1"/>
</dbReference>
<comment type="catalytic activity">
    <reaction evidence="10">
        <text>L-threonyl-[protein] + ATP = O-phospho-L-threonyl-[protein] + ADP + H(+)</text>
        <dbReference type="Rhea" id="RHEA:46608"/>
        <dbReference type="Rhea" id="RHEA-COMP:11060"/>
        <dbReference type="Rhea" id="RHEA-COMP:11605"/>
        <dbReference type="ChEBI" id="CHEBI:15378"/>
        <dbReference type="ChEBI" id="CHEBI:30013"/>
        <dbReference type="ChEBI" id="CHEBI:30616"/>
        <dbReference type="ChEBI" id="CHEBI:61977"/>
        <dbReference type="ChEBI" id="CHEBI:456216"/>
        <dbReference type="EC" id="2.7.11.1"/>
    </reaction>
</comment>
<dbReference type="Gene3D" id="1.10.510.10">
    <property type="entry name" value="Transferase(Phosphotransferase) domain 1"/>
    <property type="match status" value="1"/>
</dbReference>
<dbReference type="InterPro" id="IPR049508">
    <property type="entry name" value="MARK1-4_cat"/>
</dbReference>
<dbReference type="Gene3D" id="3.30.200.20">
    <property type="entry name" value="Phosphorylase Kinase, domain 1"/>
    <property type="match status" value="1"/>
</dbReference>
<feature type="domain" description="Protein kinase" evidence="17">
    <location>
        <begin position="57"/>
        <end position="308"/>
    </location>
</feature>
<dbReference type="SUPFAM" id="SSF103243">
    <property type="entry name" value="KA1-like"/>
    <property type="match status" value="1"/>
</dbReference>
<dbReference type="PROSITE" id="PS00108">
    <property type="entry name" value="PROTEIN_KINASE_ST"/>
    <property type="match status" value="1"/>
</dbReference>
<keyword evidence="4" id="KW-0963">Cytoplasm</keyword>
<feature type="compositionally biased region" description="Polar residues" evidence="16">
    <location>
        <begin position="624"/>
        <end position="637"/>
    </location>
</feature>
<feature type="compositionally biased region" description="Low complexity" evidence="16">
    <location>
        <begin position="27"/>
        <end position="41"/>
    </location>
</feature>
<feature type="compositionally biased region" description="Polar residues" evidence="16">
    <location>
        <begin position="559"/>
        <end position="568"/>
    </location>
</feature>
<keyword evidence="8" id="KW-0418">Kinase</keyword>
<feature type="binding site" evidence="15">
    <location>
        <position position="86"/>
    </location>
    <ligand>
        <name>ATP</name>
        <dbReference type="ChEBI" id="CHEBI:30616"/>
    </ligand>
</feature>
<dbReference type="InterPro" id="IPR008271">
    <property type="entry name" value="Ser/Thr_kinase_AS"/>
</dbReference>
<comment type="subunit">
    <text evidence="13">Interacts with MAPT/TAU. Interacts with DLG5 (via coiled-coil domain). Interacts with STK3/MST2 and STK4/MST1 in the presence of DLG5. Interacts with YWHAB, YWHAG, YWHAQ and YWHAZ. Interacts with PKP2 (via N-terminus). Interacts with CDC25C. Interacts with KSR1.</text>
</comment>
<dbReference type="PANTHER" id="PTHR24346:SF82">
    <property type="entry name" value="KP78A-RELATED"/>
    <property type="match status" value="1"/>
</dbReference>
<dbReference type="GO" id="GO:0005524">
    <property type="term" value="F:ATP binding"/>
    <property type="evidence" value="ECO:0007669"/>
    <property type="project" value="UniProtKB-UniRule"/>
</dbReference>
<evidence type="ECO:0000256" key="8">
    <source>
        <dbReference type="ARBA" id="ARBA00022777"/>
    </source>
</evidence>
<evidence type="ECO:0000256" key="16">
    <source>
        <dbReference type="SAM" id="MobiDB-lite"/>
    </source>
</evidence>
<feature type="compositionally biased region" description="Low complexity" evidence="16">
    <location>
        <begin position="647"/>
        <end position="659"/>
    </location>
</feature>
<evidence type="ECO:0000256" key="7">
    <source>
        <dbReference type="ARBA" id="ARBA00022741"/>
    </source>
</evidence>
<dbReference type="PROSITE" id="PS50030">
    <property type="entry name" value="UBA"/>
    <property type="match status" value="1"/>
</dbReference>
<evidence type="ECO:0000256" key="9">
    <source>
        <dbReference type="ARBA" id="ARBA00022840"/>
    </source>
</evidence>
<comment type="catalytic activity">
    <reaction evidence="11">
        <text>L-seryl-[protein] + ATP = O-phospho-L-seryl-[protein] + ADP + H(+)</text>
        <dbReference type="Rhea" id="RHEA:17989"/>
        <dbReference type="Rhea" id="RHEA-COMP:9863"/>
        <dbReference type="Rhea" id="RHEA-COMP:11604"/>
        <dbReference type="ChEBI" id="CHEBI:15378"/>
        <dbReference type="ChEBI" id="CHEBI:29999"/>
        <dbReference type="ChEBI" id="CHEBI:30616"/>
        <dbReference type="ChEBI" id="CHEBI:83421"/>
        <dbReference type="ChEBI" id="CHEBI:456216"/>
        <dbReference type="EC" id="2.7.11.1"/>
    </reaction>
</comment>
<evidence type="ECO:0000256" key="6">
    <source>
        <dbReference type="ARBA" id="ARBA00022679"/>
    </source>
</evidence>
<dbReference type="InterPro" id="IPR011009">
    <property type="entry name" value="Kinase-like_dom_sf"/>
</dbReference>
<dbReference type="Pfam" id="PF00069">
    <property type="entry name" value="Pkinase"/>
    <property type="match status" value="1"/>
</dbReference>
<dbReference type="GO" id="GO:0050321">
    <property type="term" value="F:tau-protein kinase activity"/>
    <property type="evidence" value="ECO:0007669"/>
    <property type="project" value="TreeGrafter"/>
</dbReference>
<dbReference type="GO" id="GO:0035556">
    <property type="term" value="P:intracellular signal transduction"/>
    <property type="evidence" value="ECO:0007669"/>
    <property type="project" value="TreeGrafter"/>
</dbReference>
<evidence type="ECO:0000256" key="11">
    <source>
        <dbReference type="ARBA" id="ARBA00048679"/>
    </source>
</evidence>
<dbReference type="PROSITE" id="PS50011">
    <property type="entry name" value="PROTEIN_KINASE_DOM"/>
    <property type="match status" value="1"/>
</dbReference>
<dbReference type="PROSITE" id="PS00107">
    <property type="entry name" value="PROTEIN_KINASE_ATP"/>
    <property type="match status" value="1"/>
</dbReference>
<evidence type="ECO:0000256" key="2">
    <source>
        <dbReference type="ARBA" id="ARBA00006234"/>
    </source>
</evidence>
<evidence type="ECO:0000256" key="4">
    <source>
        <dbReference type="ARBA" id="ARBA00022490"/>
    </source>
</evidence>
<dbReference type="Pfam" id="PF23312">
    <property type="entry name" value="UBA_SIK3"/>
    <property type="match status" value="1"/>
</dbReference>
<feature type="compositionally biased region" description="Low complexity" evidence="16">
    <location>
        <begin position="419"/>
        <end position="431"/>
    </location>
</feature>
<protein>
    <recommendedName>
        <fullName evidence="14">MAP/microtubule affinity-regulating kinase 3</fullName>
        <ecNumber evidence="3">2.7.11.1</ecNumber>
    </recommendedName>
</protein>
<dbReference type="GO" id="GO:0005737">
    <property type="term" value="C:cytoplasm"/>
    <property type="evidence" value="ECO:0007669"/>
    <property type="project" value="UniProtKB-SubCell"/>
</dbReference>
<dbReference type="InterPro" id="IPR028375">
    <property type="entry name" value="KA1/Ssp2_C"/>
</dbReference>
<comment type="subcellular location">
    <subcellularLocation>
        <location evidence="1">Cytoplasm</location>
    </subcellularLocation>
</comment>
<keyword evidence="9 15" id="KW-0067">ATP-binding</keyword>
<dbReference type="SMART" id="SM00220">
    <property type="entry name" value="S_TKc"/>
    <property type="match status" value="1"/>
</dbReference>
<dbReference type="Proteomes" id="UP000095280">
    <property type="component" value="Unplaced"/>
</dbReference>
<evidence type="ECO:0000313" key="20">
    <source>
        <dbReference type="WBParaSite" id="maker-uti_cns_0007477-snap-gene-0.3-mRNA-1"/>
    </source>
</evidence>
<dbReference type="AlphaFoldDB" id="A0A1I8HS72"/>
<sequence length="892" mass="95167">QQPHSADVPSGGSGGGGGTRPVRGRMAAAAAGHGAIGHNSASGGGGGGSDEPHIGKYRLLKTIGKGNFAKVKLAKHVITGEEVAIKIIDKTQLNASSLQKVFREVKIMKTLDHPNIVRLYEVITTERTLYLVMEYASGGEVFDYLVAHGRMKEKEARVKFRQIVSAVQYCHQKRIVHRDLKAENLLLDSDLNIKIADFGFSNEYNPGQRLDTFCGSPPYAAPELFQGKKYEGPEVDVWSLGVILYTLVSGSLPFDGQNLKELRERVLRGKYRIPFYMSTDCESLLKRMLVLNPTKRHTLEGVMHDRWMNIGFEDAPLSPYSEPEPDYYNQVVTETMLSMGFTREQIRESLSNQRFDNVTATYLLLSRRHQPFGDGGDASRSASSHSLRTPAQHHPHQASLASGPTAHSGASVGAGGVGRSASASQAPASVVGGAGSRRSTAEPSGSGGYSTPRSNHSQSARGQPPPPIPPMPQQQQRPVPVARSLTAAGSRNGPPSTSQQQQQGGFQPADHYYNQAGQGGAGVRRTNTQSGGSSGSAQDRRQQQQPPPRPRQPPTSTGYDQSSTNYAMQQPAAFGGPSRDTWVQQSMREPRSKPLHPGVGSPPATGIFPNAPSGGAGGAGGEFSRNSNARRTVQGTGNKERAQFETQMQPQAQQAQAPQDNARMSVLGRLFHKKLSFNFGRHGSSGRSFRRSSGGASGSQASTSSSSGAAAAAGGAQGGAAASSSGAGAPAVTPDSNSNVTSVGGGDESSQAGGGSSKPRSLRFTFSMKTTSSLEPNAIMQEILRVLSKNQCEYERVETFLLSCAHGDAQTGSNVQFEIEVCKLPRLSLNGASRTSPAASPTSCGSDFLFTACLLPVRVEYLFARLVGFFQLVPDTEYYRIPNFPNITFRGP</sequence>
<comment type="similarity">
    <text evidence="2">Belongs to the protein kinase superfamily. CAMK Ser/Thr protein kinase family. SNF1 subfamily.</text>
</comment>
<dbReference type="SUPFAM" id="SSF56112">
    <property type="entry name" value="Protein kinase-like (PK-like)"/>
    <property type="match status" value="1"/>
</dbReference>
<reference evidence="20" key="1">
    <citation type="submission" date="2016-11" db="UniProtKB">
        <authorList>
            <consortium name="WormBaseParasite"/>
        </authorList>
    </citation>
    <scope>IDENTIFICATION</scope>
</reference>
<keyword evidence="7 15" id="KW-0547">Nucleotide-binding</keyword>
<dbReference type="FunFam" id="3.30.200.20:FF:000003">
    <property type="entry name" value="Non-specific serine/threonine protein kinase"/>
    <property type="match status" value="1"/>
</dbReference>
<organism evidence="19 20">
    <name type="scientific">Macrostomum lignano</name>
    <dbReference type="NCBI Taxonomy" id="282301"/>
    <lineage>
        <taxon>Eukaryota</taxon>
        <taxon>Metazoa</taxon>
        <taxon>Spiralia</taxon>
        <taxon>Lophotrochozoa</taxon>
        <taxon>Platyhelminthes</taxon>
        <taxon>Rhabditophora</taxon>
        <taxon>Macrostomorpha</taxon>
        <taxon>Macrostomida</taxon>
        <taxon>Macrostomidae</taxon>
        <taxon>Macrostomum</taxon>
    </lineage>
</organism>
<evidence type="ECO:0000259" key="17">
    <source>
        <dbReference type="PROSITE" id="PS50011"/>
    </source>
</evidence>
<evidence type="ECO:0000256" key="13">
    <source>
        <dbReference type="ARBA" id="ARBA00063680"/>
    </source>
</evidence>
<evidence type="ECO:0000256" key="15">
    <source>
        <dbReference type="PROSITE-ProRule" id="PRU10141"/>
    </source>
</evidence>
<feature type="region of interest" description="Disordered" evidence="16">
    <location>
        <begin position="1"/>
        <end position="50"/>
    </location>
</feature>
<dbReference type="GO" id="GO:0106310">
    <property type="term" value="F:protein serine kinase activity"/>
    <property type="evidence" value="ECO:0007669"/>
    <property type="project" value="RHEA"/>
</dbReference>
<evidence type="ECO:0000256" key="1">
    <source>
        <dbReference type="ARBA" id="ARBA00004496"/>
    </source>
</evidence>
<dbReference type="Gene3D" id="3.30.310.80">
    <property type="entry name" value="Kinase associated domain 1, KA1"/>
    <property type="match status" value="1"/>
</dbReference>
<dbReference type="Gene3D" id="1.10.8.10">
    <property type="entry name" value="DNA helicase RuvA subunit, C-terminal domain"/>
    <property type="match status" value="1"/>
</dbReference>
<keyword evidence="6" id="KW-0808">Transferase</keyword>
<dbReference type="GO" id="GO:0000226">
    <property type="term" value="P:microtubule cytoskeleton organization"/>
    <property type="evidence" value="ECO:0007669"/>
    <property type="project" value="TreeGrafter"/>
</dbReference>
<feature type="region of interest" description="Disordered" evidence="16">
    <location>
        <begin position="678"/>
        <end position="762"/>
    </location>
</feature>
<feature type="compositionally biased region" description="Gly residues" evidence="16">
    <location>
        <begin position="743"/>
        <end position="756"/>
    </location>
</feature>
<dbReference type="InterPro" id="IPR000719">
    <property type="entry name" value="Prot_kinase_dom"/>
</dbReference>
<keyword evidence="19" id="KW-1185">Reference proteome</keyword>
<feature type="domain" description="UBA" evidence="18">
    <location>
        <begin position="322"/>
        <end position="367"/>
    </location>
</feature>
<feature type="compositionally biased region" description="Low complexity" evidence="16">
    <location>
        <begin position="680"/>
        <end position="729"/>
    </location>
</feature>
<dbReference type="FunFam" id="3.30.310.80:FF:000011">
    <property type="entry name" value="Non-specific serine/threonine protein kinase"/>
    <property type="match status" value="1"/>
</dbReference>
<evidence type="ECO:0000256" key="10">
    <source>
        <dbReference type="ARBA" id="ARBA00047899"/>
    </source>
</evidence>
<dbReference type="WBParaSite" id="maker-uti_cns_0007477-snap-gene-0.3-mRNA-1">
    <property type="protein sequence ID" value="maker-uti_cns_0007477-snap-gene-0.3-mRNA-1"/>
    <property type="gene ID" value="maker-uti_cns_0007477-snap-gene-0.3"/>
</dbReference>